<protein>
    <submittedName>
        <fullName evidence="3">SAM-dependent MidA family methyltransferase</fullName>
    </submittedName>
</protein>
<name>A0A7W6H4R8_9HYPH</name>
<reference evidence="3 4" key="1">
    <citation type="submission" date="2020-08" db="EMBL/GenBank/DDBJ databases">
        <title>Genomic Encyclopedia of Type Strains, Phase IV (KMG-IV): sequencing the most valuable type-strain genomes for metagenomic binning, comparative biology and taxonomic classification.</title>
        <authorList>
            <person name="Goeker M."/>
        </authorList>
    </citation>
    <scope>NUCLEOTIDE SEQUENCE [LARGE SCALE GENOMIC DNA]</scope>
    <source>
        <strain evidence="3 4">DSM 102238</strain>
    </source>
</reference>
<dbReference type="PANTHER" id="PTHR12049:SF7">
    <property type="entry name" value="PROTEIN ARGININE METHYLTRANSFERASE NDUFAF7, MITOCHONDRIAL"/>
    <property type="match status" value="1"/>
</dbReference>
<dbReference type="RefSeq" id="WP_183199471.1">
    <property type="nucleotide sequence ID" value="NZ_JACIEK010000003.1"/>
</dbReference>
<keyword evidence="4" id="KW-1185">Reference proteome</keyword>
<organism evidence="3 4">
    <name type="scientific">Aureimonas pseudogalii</name>
    <dbReference type="NCBI Taxonomy" id="1744844"/>
    <lineage>
        <taxon>Bacteria</taxon>
        <taxon>Pseudomonadati</taxon>
        <taxon>Pseudomonadota</taxon>
        <taxon>Alphaproteobacteria</taxon>
        <taxon>Hyphomicrobiales</taxon>
        <taxon>Aurantimonadaceae</taxon>
        <taxon>Aureimonas</taxon>
    </lineage>
</organism>
<dbReference type="Pfam" id="PF02636">
    <property type="entry name" value="Methyltransf_28"/>
    <property type="match status" value="1"/>
</dbReference>
<dbReference type="AlphaFoldDB" id="A0A7W6H4R8"/>
<dbReference type="Proteomes" id="UP000542776">
    <property type="component" value="Unassembled WGS sequence"/>
</dbReference>
<evidence type="ECO:0000256" key="2">
    <source>
        <dbReference type="ARBA" id="ARBA00022679"/>
    </source>
</evidence>
<gene>
    <name evidence="3" type="ORF">GGR04_001762</name>
</gene>
<keyword evidence="2 3" id="KW-0808">Transferase</keyword>
<evidence type="ECO:0000313" key="4">
    <source>
        <dbReference type="Proteomes" id="UP000542776"/>
    </source>
</evidence>
<comment type="caution">
    <text evidence="3">The sequence shown here is derived from an EMBL/GenBank/DDBJ whole genome shotgun (WGS) entry which is preliminary data.</text>
</comment>
<dbReference type="SUPFAM" id="SSF53335">
    <property type="entry name" value="S-adenosyl-L-methionine-dependent methyltransferases"/>
    <property type="match status" value="1"/>
</dbReference>
<evidence type="ECO:0000313" key="3">
    <source>
        <dbReference type="EMBL" id="MBB3997924.1"/>
    </source>
</evidence>
<dbReference type="Gene3D" id="3.40.50.12710">
    <property type="match status" value="1"/>
</dbReference>
<dbReference type="InterPro" id="IPR038375">
    <property type="entry name" value="NDUFAF7_sf"/>
</dbReference>
<dbReference type="GO" id="GO:0032259">
    <property type="term" value="P:methylation"/>
    <property type="evidence" value="ECO:0007669"/>
    <property type="project" value="UniProtKB-KW"/>
</dbReference>
<dbReference type="EMBL" id="JACIEK010000003">
    <property type="protein sequence ID" value="MBB3997924.1"/>
    <property type="molecule type" value="Genomic_DNA"/>
</dbReference>
<keyword evidence="1 3" id="KW-0489">Methyltransferase</keyword>
<dbReference type="GO" id="GO:0035243">
    <property type="term" value="F:protein-arginine omega-N symmetric methyltransferase activity"/>
    <property type="evidence" value="ECO:0007669"/>
    <property type="project" value="TreeGrafter"/>
</dbReference>
<sequence>MSASLIERIRAEIGARGPVRLDRFWNLALFDPAEGYYATREPFGSAGDFVTAPEISQMFGELLGAWALAAWRELGAPSPFVFAEIGPGRGTLMADMLRTAARLDGAFLRAARVRLVETSDRLAALQLSTLSRFDLPVVRHRRWSEVEALLAIVVANEWLDAVAIRQLVFEAGAWRERFVAANADGSLRFRCGDALRHVPVALAALPAPQEGDVFEVSPERERLVAEMAADLSRRGGAALLVDYGHPAPGFGDTLQALRRHAFAEVLAEPGRADITSHVDFSALRAVAQAAGLPSAGLTTQGRFLLDLGLVERAGRLGASADESGRAALTAAVRRLAGDGHGEMGDLFKVLAIASAPLSLPPFEVATTFR</sequence>
<accession>A0A7W6H4R8</accession>
<dbReference type="InterPro" id="IPR003788">
    <property type="entry name" value="NDUFAF7"/>
</dbReference>
<dbReference type="PANTHER" id="PTHR12049">
    <property type="entry name" value="PROTEIN ARGININE METHYLTRANSFERASE NDUFAF7, MITOCHONDRIAL"/>
    <property type="match status" value="1"/>
</dbReference>
<evidence type="ECO:0000256" key="1">
    <source>
        <dbReference type="ARBA" id="ARBA00022603"/>
    </source>
</evidence>
<proteinExistence type="predicted"/>
<dbReference type="InterPro" id="IPR029063">
    <property type="entry name" value="SAM-dependent_MTases_sf"/>
</dbReference>